<dbReference type="Proteomes" id="UP000238479">
    <property type="component" value="Chromosome 3"/>
</dbReference>
<reference evidence="1 2" key="1">
    <citation type="journal article" date="2018" name="Nat. Genet.">
        <title>The Rosa genome provides new insights in the design of modern roses.</title>
        <authorList>
            <person name="Bendahmane M."/>
        </authorList>
    </citation>
    <scope>NUCLEOTIDE SEQUENCE [LARGE SCALE GENOMIC DNA]</scope>
    <source>
        <strain evidence="2">cv. Old Blush</strain>
    </source>
</reference>
<evidence type="ECO:0000313" key="1">
    <source>
        <dbReference type="EMBL" id="PRQ44404.1"/>
    </source>
</evidence>
<evidence type="ECO:0000313" key="2">
    <source>
        <dbReference type="Proteomes" id="UP000238479"/>
    </source>
</evidence>
<dbReference type="AlphaFoldDB" id="A0A2P6RDA1"/>
<accession>A0A2P6RDA1</accession>
<name>A0A2P6RDA1_ROSCH</name>
<comment type="caution">
    <text evidence="1">The sequence shown here is derived from an EMBL/GenBank/DDBJ whole genome shotgun (WGS) entry which is preliminary data.</text>
</comment>
<sequence>MLIEFKNNTVVNGTITEKPKVKPKKPTARRPVGRPGMWTWTQSWPWWMLNMLHFLIFVNDK</sequence>
<organism evidence="1 2">
    <name type="scientific">Rosa chinensis</name>
    <name type="common">China rose</name>
    <dbReference type="NCBI Taxonomy" id="74649"/>
    <lineage>
        <taxon>Eukaryota</taxon>
        <taxon>Viridiplantae</taxon>
        <taxon>Streptophyta</taxon>
        <taxon>Embryophyta</taxon>
        <taxon>Tracheophyta</taxon>
        <taxon>Spermatophyta</taxon>
        <taxon>Magnoliopsida</taxon>
        <taxon>eudicotyledons</taxon>
        <taxon>Gunneridae</taxon>
        <taxon>Pentapetalae</taxon>
        <taxon>rosids</taxon>
        <taxon>fabids</taxon>
        <taxon>Rosales</taxon>
        <taxon>Rosaceae</taxon>
        <taxon>Rosoideae</taxon>
        <taxon>Rosoideae incertae sedis</taxon>
        <taxon>Rosa</taxon>
    </lineage>
</organism>
<gene>
    <name evidence="1" type="ORF">RchiOBHm_Chr3g0478891</name>
</gene>
<keyword evidence="2" id="KW-1185">Reference proteome</keyword>
<proteinExistence type="predicted"/>
<protein>
    <submittedName>
        <fullName evidence="1">Uncharacterized protein</fullName>
    </submittedName>
</protein>
<dbReference type="EMBL" id="PDCK01000041">
    <property type="protein sequence ID" value="PRQ44404.1"/>
    <property type="molecule type" value="Genomic_DNA"/>
</dbReference>
<dbReference type="Gramene" id="PRQ44404">
    <property type="protein sequence ID" value="PRQ44404"/>
    <property type="gene ID" value="RchiOBHm_Chr3g0478891"/>
</dbReference>